<dbReference type="InterPro" id="IPR032675">
    <property type="entry name" value="LRR_dom_sf"/>
</dbReference>
<name>A0A9P5VMB2_9FUNG</name>
<organism evidence="1 2">
    <name type="scientific">Podila minutissima</name>
    <dbReference type="NCBI Taxonomy" id="64525"/>
    <lineage>
        <taxon>Eukaryota</taxon>
        <taxon>Fungi</taxon>
        <taxon>Fungi incertae sedis</taxon>
        <taxon>Mucoromycota</taxon>
        <taxon>Mortierellomycotina</taxon>
        <taxon>Mortierellomycetes</taxon>
        <taxon>Mortierellales</taxon>
        <taxon>Mortierellaceae</taxon>
        <taxon>Podila</taxon>
    </lineage>
</organism>
<dbReference type="SUPFAM" id="SSF52047">
    <property type="entry name" value="RNI-like"/>
    <property type="match status" value="1"/>
</dbReference>
<dbReference type="Gene3D" id="3.80.10.10">
    <property type="entry name" value="Ribonuclease Inhibitor"/>
    <property type="match status" value="1"/>
</dbReference>
<reference evidence="1" key="1">
    <citation type="journal article" date="2020" name="Fungal Divers.">
        <title>Resolving the Mortierellaceae phylogeny through synthesis of multi-gene phylogenetics and phylogenomics.</title>
        <authorList>
            <person name="Vandepol N."/>
            <person name="Liber J."/>
            <person name="Desiro A."/>
            <person name="Na H."/>
            <person name="Kennedy M."/>
            <person name="Barry K."/>
            <person name="Grigoriev I.V."/>
            <person name="Miller A.N."/>
            <person name="O'Donnell K."/>
            <person name="Stajich J.E."/>
            <person name="Bonito G."/>
        </authorList>
    </citation>
    <scope>NUCLEOTIDE SEQUENCE</scope>
    <source>
        <strain evidence="1">NVP1</strain>
    </source>
</reference>
<evidence type="ECO:0008006" key="3">
    <source>
        <dbReference type="Google" id="ProtNLM"/>
    </source>
</evidence>
<protein>
    <recommendedName>
        <fullName evidence="3">F-box protein</fullName>
    </recommendedName>
</protein>
<keyword evidence="2" id="KW-1185">Reference proteome</keyword>
<dbReference type="Proteomes" id="UP000696485">
    <property type="component" value="Unassembled WGS sequence"/>
</dbReference>
<accession>A0A9P5VMB2</accession>
<evidence type="ECO:0000313" key="2">
    <source>
        <dbReference type="Proteomes" id="UP000696485"/>
    </source>
</evidence>
<dbReference type="EMBL" id="JAAAUY010000250">
    <property type="protein sequence ID" value="KAF9332604.1"/>
    <property type="molecule type" value="Genomic_DNA"/>
</dbReference>
<gene>
    <name evidence="1" type="ORF">BG006_004527</name>
</gene>
<sequence>MLSPFLWADYDDTVRNMDVPPEVLQAQSHHLRFLHLTNPWPTTHPLNATFLRCISVSGEALDSYRSLLTDNSAHLLQLSLLDFDRFVPNEPLPPLYLPRLARLRIQGCILNLFSKSTSLFVNANSHLTHLTVTYVHNWRWQTPEFTSWNLFPNLTSLTFDTKLDTNDALVQLTRRCPALETLAIAPYANRTDKVYSTLSRNLRECCTSLKAIKALNASNVLLSDETMWEEDCISMIQASPRLMQMELAVETVRFALCNRLVELHGDWLETVALHMVTGTKFSFASANEVLRSCVMLVSFEMHLMEWCWRIRSNMDLFRRRWNCPRLARFKLEMDLEFMRDISVYDWTLGSGPEEDEDVIYPRRMRLLRGWVFERLVDLPRMQSISIDDYKYERRMSESLGPSVVENWNSCTGSGLKLRSYTGDCLALSGASKILHFCNSLVSEISFGNQSQSLGTVQSLF</sequence>
<comment type="caution">
    <text evidence="1">The sequence shown here is derived from an EMBL/GenBank/DDBJ whole genome shotgun (WGS) entry which is preliminary data.</text>
</comment>
<proteinExistence type="predicted"/>
<evidence type="ECO:0000313" key="1">
    <source>
        <dbReference type="EMBL" id="KAF9332604.1"/>
    </source>
</evidence>
<dbReference type="AlphaFoldDB" id="A0A9P5VMB2"/>